<dbReference type="InterPro" id="IPR019734">
    <property type="entry name" value="TPR_rpt"/>
</dbReference>
<feature type="repeat" description="TPR" evidence="3">
    <location>
        <begin position="95"/>
        <end position="128"/>
    </location>
</feature>
<keyword evidence="6" id="KW-1185">Reference proteome</keyword>
<dbReference type="Gene3D" id="3.40.50.300">
    <property type="entry name" value="P-loop containing nucleotide triphosphate hydrolases"/>
    <property type="match status" value="1"/>
</dbReference>
<feature type="repeat" description="TPR" evidence="3">
    <location>
        <begin position="231"/>
        <end position="264"/>
    </location>
</feature>
<keyword evidence="1" id="KW-0677">Repeat</keyword>
<dbReference type="EMBL" id="JAVUPU010000002">
    <property type="protein sequence ID" value="MDT9598339.1"/>
    <property type="molecule type" value="Genomic_DNA"/>
</dbReference>
<dbReference type="RefSeq" id="WP_315724291.1">
    <property type="nucleotide sequence ID" value="NZ_JAVUPU010000002.1"/>
</dbReference>
<evidence type="ECO:0000256" key="4">
    <source>
        <dbReference type="SAM" id="MobiDB-lite"/>
    </source>
</evidence>
<dbReference type="SUPFAM" id="SSF52540">
    <property type="entry name" value="P-loop containing nucleoside triphosphate hydrolases"/>
    <property type="match status" value="1"/>
</dbReference>
<evidence type="ECO:0000256" key="3">
    <source>
        <dbReference type="PROSITE-ProRule" id="PRU00339"/>
    </source>
</evidence>
<dbReference type="PANTHER" id="PTHR44227">
    <property type="match status" value="1"/>
</dbReference>
<protein>
    <submittedName>
        <fullName evidence="5">Sulfotransferase</fullName>
    </submittedName>
</protein>
<evidence type="ECO:0000256" key="1">
    <source>
        <dbReference type="ARBA" id="ARBA00022737"/>
    </source>
</evidence>
<gene>
    <name evidence="5" type="ORF">RQX22_05160</name>
</gene>
<dbReference type="SMART" id="SM00028">
    <property type="entry name" value="TPR"/>
    <property type="match status" value="10"/>
</dbReference>
<dbReference type="InterPro" id="IPR027417">
    <property type="entry name" value="P-loop_NTPase"/>
</dbReference>
<dbReference type="PANTHER" id="PTHR44227:SF3">
    <property type="entry name" value="PROTEIN O-MANNOSYL-TRANSFERASE TMTC4"/>
    <property type="match status" value="1"/>
</dbReference>
<dbReference type="PROSITE" id="PS50005">
    <property type="entry name" value="TPR"/>
    <property type="match status" value="6"/>
</dbReference>
<reference evidence="5 6" key="1">
    <citation type="submission" date="2023-05" db="EMBL/GenBank/DDBJ databases">
        <authorList>
            <person name="Guo Y."/>
        </authorList>
    </citation>
    <scope>NUCLEOTIDE SEQUENCE [LARGE SCALE GENOMIC DNA]</scope>
    <source>
        <strain evidence="5 6">GR2756</strain>
    </source>
</reference>
<keyword evidence="2 3" id="KW-0802">TPR repeat</keyword>
<feature type="repeat" description="TPR" evidence="3">
    <location>
        <begin position="299"/>
        <end position="332"/>
    </location>
</feature>
<proteinExistence type="predicted"/>
<dbReference type="PROSITE" id="PS50293">
    <property type="entry name" value="TPR_REGION"/>
    <property type="match status" value="2"/>
</dbReference>
<dbReference type="Proteomes" id="UP001259572">
    <property type="component" value="Unassembled WGS sequence"/>
</dbReference>
<name>A0ABU3Q5J4_9SPHN</name>
<feature type="repeat" description="TPR" evidence="3">
    <location>
        <begin position="129"/>
        <end position="162"/>
    </location>
</feature>
<dbReference type="Pfam" id="PF14559">
    <property type="entry name" value="TPR_19"/>
    <property type="match status" value="2"/>
</dbReference>
<dbReference type="Gene3D" id="1.25.40.10">
    <property type="entry name" value="Tetratricopeptide repeat domain"/>
    <property type="match status" value="3"/>
</dbReference>
<dbReference type="InterPro" id="IPR052346">
    <property type="entry name" value="O-mannosyl-transferase_TMTC"/>
</dbReference>
<dbReference type="Pfam" id="PF13469">
    <property type="entry name" value="Sulfotransfer_3"/>
    <property type="match status" value="1"/>
</dbReference>
<feature type="repeat" description="TPR" evidence="3">
    <location>
        <begin position="61"/>
        <end position="94"/>
    </location>
</feature>
<evidence type="ECO:0000313" key="5">
    <source>
        <dbReference type="EMBL" id="MDT9598339.1"/>
    </source>
</evidence>
<dbReference type="InterPro" id="IPR011990">
    <property type="entry name" value="TPR-like_helical_dom_sf"/>
</dbReference>
<evidence type="ECO:0000256" key="2">
    <source>
        <dbReference type="ARBA" id="ARBA00022803"/>
    </source>
</evidence>
<feature type="repeat" description="TPR" evidence="3">
    <location>
        <begin position="197"/>
        <end position="230"/>
    </location>
</feature>
<feature type="region of interest" description="Disordered" evidence="4">
    <location>
        <begin position="715"/>
        <end position="738"/>
    </location>
</feature>
<dbReference type="Pfam" id="PF13414">
    <property type="entry name" value="TPR_11"/>
    <property type="match status" value="1"/>
</dbReference>
<comment type="caution">
    <text evidence="5">The sequence shown here is derived from an EMBL/GenBank/DDBJ whole genome shotgun (WGS) entry which is preliminary data.</text>
</comment>
<dbReference type="SUPFAM" id="SSF48452">
    <property type="entry name" value="TPR-like"/>
    <property type="match status" value="2"/>
</dbReference>
<organism evidence="5 6">
    <name type="scientific">Sphingosinicella rhizophila</name>
    <dbReference type="NCBI Taxonomy" id="3050082"/>
    <lineage>
        <taxon>Bacteria</taxon>
        <taxon>Pseudomonadati</taxon>
        <taxon>Pseudomonadota</taxon>
        <taxon>Alphaproteobacteria</taxon>
        <taxon>Sphingomonadales</taxon>
        <taxon>Sphingosinicellaceae</taxon>
        <taxon>Sphingosinicella</taxon>
    </lineage>
</organism>
<sequence length="738" mass="82355">MANPDSAVATVPAAANAPKMKRIPMTPAKAVEAAGKLFSQGKFKEAHDVAKQIVQHNPKMADGYNVLGVSLNAIGNSKEGAAMLQKAISLAPRNASFYANLGEIERQRGRNVEARQALQKAIELDPKQASAYNNIGILNFQRKAYREAVAAYLKAIELNPNFAEAYNNVANASRFIGEHNKALGYYHKALQHREIYPEAYNNLGSLLKDLGKLAEAEHAFRKAMSQNSNYIEAYNNLALLQFQQGKDTDALRTLSDALRVQPNNPDTLTTTARVQLRRNNFTATEQAARRALAAKADHADAMIVLGQLYHETDRYDEATAMLEEALKHAPNSPEAHNFYGVALKSVGRLDEGRTEILKALELNSQNYGAYANLNDLVDFKDAPELVERMEAIFKASKNHDDPRLMALHFGFAKALEDIGQHPRALDHYLKGTKLKRATLAYNEQETLQFFADIKAAFTAELFDKRPFAGLPTNRLIFIVGMPRSGSTLVEQILSSHPDVFGAGEVKYLARAIGQLRDRFPSMAKYPAMLKELEKFHFETLGKSYLKQIEPTAGDHKRITDKLLTNYFFVGLIHLIFPHAKFVHTRRNPVDTCLSGFTKLFKDDMPHSYDFGELGRYYLQYQDLMDHWHNVLPEGVLMDVQYEEVVADVEGNARKLIEHVGLDWDPACVEFHKSSRPVKTASVAQVRKPVYTGSVERFRKYGPGIQPLIDALKYDATPDAKPAGPKAPARKKSTKADAG</sequence>
<dbReference type="Pfam" id="PF13431">
    <property type="entry name" value="TPR_17"/>
    <property type="match status" value="1"/>
</dbReference>
<accession>A0ABU3Q5J4</accession>
<evidence type="ECO:0000313" key="6">
    <source>
        <dbReference type="Proteomes" id="UP001259572"/>
    </source>
</evidence>